<evidence type="ECO:0000256" key="4">
    <source>
        <dbReference type="ARBA" id="ARBA00023306"/>
    </source>
</evidence>
<comment type="subcellular location">
    <subcellularLocation>
        <location evidence="5">Cell membrane</location>
        <topology evidence="5">Peripheral membrane protein</topology>
        <orientation evidence="5">Cytoplasmic side</orientation>
    </subcellularLocation>
    <text evidence="5">Localizes to the Z ring in an FtsZ-dependent manner. Targeted to the membrane through a conserved C-terminal amphipathic helix.</text>
</comment>
<dbReference type="GO" id="GO:0043093">
    <property type="term" value="P:FtsZ-dependent cytokinesis"/>
    <property type="evidence" value="ECO:0007669"/>
    <property type="project" value="UniProtKB-UniRule"/>
</dbReference>
<sequence length="415" mass="43709">MAQQEIITGLDIGSTAIRLVVGQRTAEGQLHILAAVSVPAEGVNRGVITSLDDATSVLSAAKEKAERITGMPLESAWVGISGPHVITSPSRGVVAVGKANGEIEESDIDRALEAARAVATPPNYEILHAIPKTFTIDSQPGIKDPIGMSGVRLEVETTIIQGLSAQLKNVMRCVYRAGFRVSGVILSVLAAGESHVTERQRELGVAVVNLGGATTSVAVFEEGDLLAAEVLPLGSEHITADIAIGLRTSLDIADQVKLNYGTAVANGVNKREEIDLAEFGGDEGEVVSRRYVAEIVEARLEEILDKVDGILKKVDRSGMLPAGVVFVGGGAKMPELIELAKRRLRLPITLGEPKASFMSAIDTVSDVAFATALGLVLWGEATTRDQGSRWGSMLPNVGAGKLVKGVRSWFSSLLP</sequence>
<dbReference type="AlphaFoldDB" id="A0A2M8LF60"/>
<name>A0A2M8LF60_9BACT</name>
<evidence type="ECO:0000313" key="9">
    <source>
        <dbReference type="Proteomes" id="UP000231152"/>
    </source>
</evidence>
<dbReference type="Gene3D" id="3.30.420.40">
    <property type="match status" value="2"/>
</dbReference>
<accession>A0A2M8LF60</accession>
<dbReference type="SUPFAM" id="SSF53067">
    <property type="entry name" value="Actin-like ATPase domain"/>
    <property type="match status" value="2"/>
</dbReference>
<dbReference type="InterPro" id="IPR020823">
    <property type="entry name" value="Cell_div_FtsA"/>
</dbReference>
<proteinExistence type="inferred from homology"/>
<dbReference type="GO" id="GO:0032153">
    <property type="term" value="C:cell division site"/>
    <property type="evidence" value="ECO:0007669"/>
    <property type="project" value="UniProtKB-UniRule"/>
</dbReference>
<keyword evidence="3 5" id="KW-0472">Membrane</keyword>
<dbReference type="SMART" id="SM00842">
    <property type="entry name" value="FtsA"/>
    <property type="match status" value="1"/>
</dbReference>
<evidence type="ECO:0000256" key="6">
    <source>
        <dbReference type="PIRNR" id="PIRNR003101"/>
    </source>
</evidence>
<comment type="similarity">
    <text evidence="5 6">Belongs to the FtsA/MreB family.</text>
</comment>
<dbReference type="InterPro" id="IPR003494">
    <property type="entry name" value="SHS2_FtsA"/>
</dbReference>
<evidence type="ECO:0000259" key="7">
    <source>
        <dbReference type="SMART" id="SM00842"/>
    </source>
</evidence>
<dbReference type="HAMAP" id="MF_02033">
    <property type="entry name" value="FtsA"/>
    <property type="match status" value="1"/>
</dbReference>
<dbReference type="Gene3D" id="3.30.1490.110">
    <property type="match status" value="1"/>
</dbReference>
<dbReference type="InterPro" id="IPR050696">
    <property type="entry name" value="FtsA/MreB"/>
</dbReference>
<organism evidence="8 9">
    <name type="scientific">Candidatus Uhrbacteria bacterium CG10_big_fil_rev_8_21_14_0_10_48_11</name>
    <dbReference type="NCBI Taxonomy" id="1975037"/>
    <lineage>
        <taxon>Bacteria</taxon>
        <taxon>Candidatus Uhriibacteriota</taxon>
    </lineage>
</organism>
<dbReference type="NCBIfam" id="TIGR01174">
    <property type="entry name" value="ftsA"/>
    <property type="match status" value="1"/>
</dbReference>
<dbReference type="Pfam" id="PF02491">
    <property type="entry name" value="SHS2_FTSA"/>
    <property type="match status" value="1"/>
</dbReference>
<dbReference type="GO" id="GO:0009898">
    <property type="term" value="C:cytoplasmic side of plasma membrane"/>
    <property type="evidence" value="ECO:0007669"/>
    <property type="project" value="UniProtKB-UniRule"/>
</dbReference>
<evidence type="ECO:0000256" key="5">
    <source>
        <dbReference type="HAMAP-Rule" id="MF_02033"/>
    </source>
</evidence>
<feature type="domain" description="SHS2" evidence="7">
    <location>
        <begin position="7"/>
        <end position="195"/>
    </location>
</feature>
<dbReference type="Pfam" id="PF14450">
    <property type="entry name" value="FtsA"/>
    <property type="match status" value="1"/>
</dbReference>
<evidence type="ECO:0000256" key="1">
    <source>
        <dbReference type="ARBA" id="ARBA00022475"/>
    </source>
</evidence>
<gene>
    <name evidence="5 8" type="primary">ftsA</name>
    <name evidence="8" type="ORF">COV04_00935</name>
</gene>
<comment type="caution">
    <text evidence="8">The sequence shown here is derived from an EMBL/GenBank/DDBJ whole genome shotgun (WGS) entry which is preliminary data.</text>
</comment>
<evidence type="ECO:0000256" key="3">
    <source>
        <dbReference type="ARBA" id="ARBA00023136"/>
    </source>
</evidence>
<dbReference type="EMBL" id="PFET01000005">
    <property type="protein sequence ID" value="PJE76081.1"/>
    <property type="molecule type" value="Genomic_DNA"/>
</dbReference>
<keyword evidence="1 5" id="KW-1003">Cell membrane</keyword>
<evidence type="ECO:0000256" key="2">
    <source>
        <dbReference type="ARBA" id="ARBA00022618"/>
    </source>
</evidence>
<comment type="function">
    <text evidence="5 6">Cell division protein that is involved in the assembly of the Z ring. May serve as a membrane anchor for the Z ring.</text>
</comment>
<dbReference type="Proteomes" id="UP000231152">
    <property type="component" value="Unassembled WGS sequence"/>
</dbReference>
<dbReference type="PANTHER" id="PTHR32432">
    <property type="entry name" value="CELL DIVISION PROTEIN FTSA-RELATED"/>
    <property type="match status" value="1"/>
</dbReference>
<comment type="subunit">
    <text evidence="5">Self-interacts. Interacts with FtsZ.</text>
</comment>
<dbReference type="PANTHER" id="PTHR32432:SF4">
    <property type="entry name" value="CELL DIVISION PROTEIN FTSA"/>
    <property type="match status" value="1"/>
</dbReference>
<protein>
    <recommendedName>
        <fullName evidence="5 6">Cell division protein FtsA</fullName>
    </recommendedName>
</protein>
<dbReference type="CDD" id="cd24048">
    <property type="entry name" value="ASKHA_NBD_FtsA"/>
    <property type="match status" value="1"/>
</dbReference>
<keyword evidence="2 5" id="KW-0132">Cell division</keyword>
<evidence type="ECO:0000313" key="8">
    <source>
        <dbReference type="EMBL" id="PJE76081.1"/>
    </source>
</evidence>
<dbReference type="InterPro" id="IPR043129">
    <property type="entry name" value="ATPase_NBD"/>
</dbReference>
<dbReference type="PIRSF" id="PIRSF003101">
    <property type="entry name" value="FtsA"/>
    <property type="match status" value="1"/>
</dbReference>
<reference evidence="8 9" key="1">
    <citation type="submission" date="2017-09" db="EMBL/GenBank/DDBJ databases">
        <title>Depth-based differentiation of microbial function through sediment-hosted aquifers and enrichment of novel symbionts in the deep terrestrial subsurface.</title>
        <authorList>
            <person name="Probst A.J."/>
            <person name="Ladd B."/>
            <person name="Jarett J.K."/>
            <person name="Geller-Mcgrath D.E."/>
            <person name="Sieber C.M."/>
            <person name="Emerson J.B."/>
            <person name="Anantharaman K."/>
            <person name="Thomas B.C."/>
            <person name="Malmstrom R."/>
            <person name="Stieglmeier M."/>
            <person name="Klingl A."/>
            <person name="Woyke T."/>
            <person name="Ryan C.M."/>
            <person name="Banfield J.F."/>
        </authorList>
    </citation>
    <scope>NUCLEOTIDE SEQUENCE [LARGE SCALE GENOMIC DNA]</scope>
    <source>
        <strain evidence="8">CG10_big_fil_rev_8_21_14_0_10_48_11</strain>
    </source>
</reference>
<keyword evidence="4 5" id="KW-0131">Cell cycle</keyword>